<dbReference type="Proteomes" id="UP001150924">
    <property type="component" value="Unassembled WGS sequence"/>
</dbReference>
<sequence>MTLWSRIPIVTLVLGAACQNKSIESAASTDSPAPGVTDSTSTASTDATTGSTTGTTDAPAWPPVSCSGVTCEPGEFCLMRPPLCQLVTKDPCYDDDYDDTDTDSDTGEPESYQCYDHVSVPGACLPVPDECLDDPDGVAACLERPDLCLYGGQFDDGVLACGYAFDHCEEGSPQHPSCKSCSPAAPA</sequence>
<dbReference type="EMBL" id="JAPNKE010000002">
    <property type="protein sequence ID" value="MCY1004645.1"/>
    <property type="molecule type" value="Genomic_DNA"/>
</dbReference>
<keyword evidence="3" id="KW-1185">Reference proteome</keyword>
<feature type="compositionally biased region" description="Low complexity" evidence="1">
    <location>
        <begin position="37"/>
        <end position="58"/>
    </location>
</feature>
<evidence type="ECO:0000313" key="3">
    <source>
        <dbReference type="Proteomes" id="UP001150924"/>
    </source>
</evidence>
<evidence type="ECO:0008006" key="4">
    <source>
        <dbReference type="Google" id="ProtNLM"/>
    </source>
</evidence>
<dbReference type="AlphaFoldDB" id="A0A9X3IV87"/>
<organism evidence="2 3">
    <name type="scientific">Nannocystis pusilla</name>
    <dbReference type="NCBI Taxonomy" id="889268"/>
    <lineage>
        <taxon>Bacteria</taxon>
        <taxon>Pseudomonadati</taxon>
        <taxon>Myxococcota</taxon>
        <taxon>Polyangia</taxon>
        <taxon>Nannocystales</taxon>
        <taxon>Nannocystaceae</taxon>
        <taxon>Nannocystis</taxon>
    </lineage>
</organism>
<protein>
    <recommendedName>
        <fullName evidence="4">Lipoprotein</fullName>
    </recommendedName>
</protein>
<dbReference type="RefSeq" id="WP_267766209.1">
    <property type="nucleotide sequence ID" value="NZ_JAPNKE010000002.1"/>
</dbReference>
<evidence type="ECO:0000313" key="2">
    <source>
        <dbReference type="EMBL" id="MCY1004645.1"/>
    </source>
</evidence>
<feature type="region of interest" description="Disordered" evidence="1">
    <location>
        <begin position="25"/>
        <end position="59"/>
    </location>
</feature>
<evidence type="ECO:0000256" key="1">
    <source>
        <dbReference type="SAM" id="MobiDB-lite"/>
    </source>
</evidence>
<dbReference type="PROSITE" id="PS51257">
    <property type="entry name" value="PROKAR_LIPOPROTEIN"/>
    <property type="match status" value="1"/>
</dbReference>
<gene>
    <name evidence="2" type="ORF">OV079_03485</name>
</gene>
<comment type="caution">
    <text evidence="2">The sequence shown here is derived from an EMBL/GenBank/DDBJ whole genome shotgun (WGS) entry which is preliminary data.</text>
</comment>
<reference evidence="2" key="1">
    <citation type="submission" date="2022-11" db="EMBL/GenBank/DDBJ databases">
        <title>Minimal conservation of predation-associated metabolite biosynthetic gene clusters underscores biosynthetic potential of Myxococcota including descriptions for ten novel species: Archangium lansinium sp. nov., Myxococcus landrumus sp. nov., Nannocystis bai.</title>
        <authorList>
            <person name="Ahearne A."/>
            <person name="Stevens C."/>
            <person name="Phillips K."/>
        </authorList>
    </citation>
    <scope>NUCLEOTIDE SEQUENCE</scope>
    <source>
        <strain evidence="2">Na p29</strain>
    </source>
</reference>
<proteinExistence type="predicted"/>
<name>A0A9X3IV87_9BACT</name>
<accession>A0A9X3IV87</accession>